<gene>
    <name evidence="2" type="ORF">H9Q80_13175</name>
</gene>
<dbReference type="Proteomes" id="UP000515856">
    <property type="component" value="Chromosome"/>
</dbReference>
<evidence type="ECO:0000313" key="3">
    <source>
        <dbReference type="Proteomes" id="UP000515856"/>
    </source>
</evidence>
<feature type="transmembrane region" description="Helical" evidence="1">
    <location>
        <begin position="82"/>
        <end position="102"/>
    </location>
</feature>
<dbReference type="KEGG" id="ehn:H9Q80_13175"/>
<feature type="transmembrane region" description="Helical" evidence="1">
    <location>
        <begin position="200"/>
        <end position="219"/>
    </location>
</feature>
<feature type="transmembrane region" description="Helical" evidence="1">
    <location>
        <begin position="175"/>
        <end position="194"/>
    </location>
</feature>
<feature type="transmembrane region" description="Helical" evidence="1">
    <location>
        <begin position="6"/>
        <end position="32"/>
    </location>
</feature>
<organism evidence="2 3">
    <name type="scientific">[Eubacterium] hominis</name>
    <dbReference type="NCBI Taxonomy" id="2764325"/>
    <lineage>
        <taxon>Bacteria</taxon>
        <taxon>Bacillati</taxon>
        <taxon>Bacillota</taxon>
        <taxon>Erysipelotrichia</taxon>
        <taxon>Erysipelotrichales</taxon>
        <taxon>Erysipelotrichaceae</taxon>
        <taxon>Amedibacillus</taxon>
    </lineage>
</organism>
<name>A0A7G9GK77_9FIRM</name>
<protein>
    <submittedName>
        <fullName evidence="2">DUF368 domain-containing protein</fullName>
    </submittedName>
</protein>
<feature type="transmembrane region" description="Helical" evidence="1">
    <location>
        <begin position="262"/>
        <end position="282"/>
    </location>
</feature>
<evidence type="ECO:0000313" key="2">
    <source>
        <dbReference type="EMBL" id="QNM11209.1"/>
    </source>
</evidence>
<keyword evidence="3" id="KW-1185">Reference proteome</keyword>
<dbReference type="PANTHER" id="PTHR37308:SF1">
    <property type="entry name" value="POLYPRENYL-PHOSPHATE TRANSPORTER"/>
    <property type="match status" value="1"/>
</dbReference>
<feature type="transmembrane region" description="Helical" evidence="1">
    <location>
        <begin position="53"/>
        <end position="76"/>
    </location>
</feature>
<sequence length="294" mass="31810">MVLNFIRGFCMALADSVPGVSGGTIAFLLGFYDKFIGSLDALIAGNKQEKIDAIIFLLKLGVGWVIGFLSAVSVLANIFDTYIYQISSLFIGFILFAIPIVIKEEKESLIFNWKTILSFIGGVALVAFITYFNPVSGSESGVNLAQLDISLILYVFVAAMCAISAMVLPGISGSTLLLIFGLYVPIISAIKAVMGFDLSYIPILFVFGLGIITGVVTVVRLIKWALDKHRPIMIFLIIGMMIGSFYAIVMGPQTLATPKPPLSIDTFSIIWFVVGGAIIFGLQKMKTMTTKEEA</sequence>
<dbReference type="AlphaFoldDB" id="A0A7G9GK77"/>
<keyword evidence="1" id="KW-0472">Membrane</keyword>
<feature type="transmembrane region" description="Helical" evidence="1">
    <location>
        <begin position="109"/>
        <end position="131"/>
    </location>
</feature>
<reference evidence="2 3" key="1">
    <citation type="submission" date="2020-08" db="EMBL/GenBank/DDBJ databases">
        <authorList>
            <person name="Liu C."/>
            <person name="Sun Q."/>
        </authorList>
    </citation>
    <scope>NUCLEOTIDE SEQUENCE [LARGE SCALE GENOMIC DNA]</scope>
    <source>
        <strain evidence="2 3">NSJ-61</strain>
    </source>
</reference>
<dbReference type="InterPro" id="IPR007163">
    <property type="entry name" value="VCA0040-like"/>
</dbReference>
<dbReference type="Pfam" id="PF04018">
    <property type="entry name" value="VCA0040-like"/>
    <property type="match status" value="1"/>
</dbReference>
<dbReference type="PANTHER" id="PTHR37308">
    <property type="entry name" value="INTEGRAL MEMBRANE PROTEIN"/>
    <property type="match status" value="1"/>
</dbReference>
<dbReference type="EMBL" id="CP060636">
    <property type="protein sequence ID" value="QNM11209.1"/>
    <property type="molecule type" value="Genomic_DNA"/>
</dbReference>
<keyword evidence="1" id="KW-1133">Transmembrane helix</keyword>
<keyword evidence="1" id="KW-0812">Transmembrane</keyword>
<feature type="transmembrane region" description="Helical" evidence="1">
    <location>
        <begin position="231"/>
        <end position="250"/>
    </location>
</feature>
<evidence type="ECO:0000256" key="1">
    <source>
        <dbReference type="SAM" id="Phobius"/>
    </source>
</evidence>
<proteinExistence type="predicted"/>
<feature type="transmembrane region" description="Helical" evidence="1">
    <location>
        <begin position="151"/>
        <end position="168"/>
    </location>
</feature>
<dbReference type="RefSeq" id="WP_117451659.1">
    <property type="nucleotide sequence ID" value="NZ_CP060636.1"/>
</dbReference>
<accession>A0A7G9GK77</accession>